<accession>A0ABR9PKV5</accession>
<sequence length="505" mass="53159">MNVEVEYNAGLDMAVGVNLATGNPKRSGVFSNSDAKPSGGFVVNEVTATLATSKSDLLRSLNVSATANASYGAFSASASVDVVKELTVSKYGVWLTIVGKALYTGVFNDSPSLTDDALEFLNTNGTAAFAGAYGHFYVRGLQHGAAICLVAQWITESQSEQEELTAKLTASGVVGSFSADASGSITQKLKQTQTSTNATIHYIVKGGVQLRTGLTVEEAIDSIKDFFATVTLDNAVPVIASLGDYDTLMPEQYKKPPLPLQIGVTLASNCQAIQADIDSAEALIGTLQEAAAHPERYEASDAELTALTTGPQQKAQAFVERRTQSLNSYKSQIEASSNALAIQVPDDGAVPGCQLPTAVADPAYYIQTLTYCIGTDPGNPTGPALLQPINVRNKLQRWILRRQDTLTVGFQNGATKLYLATPLSQSDTTQLVQVAQGSGYDDKLKWMLLSPVGIPGGIGAGSAPAMVISYAVDLVAIALAGTPLFVNQTWTLSQVDAYAEALPRA</sequence>
<evidence type="ECO:0000313" key="2">
    <source>
        <dbReference type="Proteomes" id="UP001516472"/>
    </source>
</evidence>
<protein>
    <recommendedName>
        <fullName evidence="3">MACPF domain-containing protein</fullName>
    </recommendedName>
</protein>
<keyword evidence="2" id="KW-1185">Reference proteome</keyword>
<name>A0ABR9PKV5_9BACT</name>
<reference evidence="1 2" key="1">
    <citation type="submission" date="2020-02" db="EMBL/GenBank/DDBJ databases">
        <authorList>
            <person name="Babadi Z.K."/>
            <person name="Risdian C."/>
            <person name="Ebrahimipour G.H."/>
            <person name="Wink J."/>
        </authorList>
    </citation>
    <scope>NUCLEOTIDE SEQUENCE [LARGE SCALE GENOMIC DNA]</scope>
    <source>
        <strain evidence="1 2">ZKHCc1 1396</strain>
    </source>
</reference>
<proteinExistence type="predicted"/>
<comment type="caution">
    <text evidence="1">The sequence shown here is derived from an EMBL/GenBank/DDBJ whole genome shotgun (WGS) entry which is preliminary data.</text>
</comment>
<dbReference type="RefSeq" id="WP_193347920.1">
    <property type="nucleotide sequence ID" value="NZ_CBCSIP010000024.1"/>
</dbReference>
<dbReference type="Proteomes" id="UP001516472">
    <property type="component" value="Unassembled WGS sequence"/>
</dbReference>
<dbReference type="EMBL" id="JAAIYO010000002">
    <property type="protein sequence ID" value="MBE4748530.1"/>
    <property type="molecule type" value="Genomic_DNA"/>
</dbReference>
<evidence type="ECO:0000313" key="1">
    <source>
        <dbReference type="EMBL" id="MBE4748530.1"/>
    </source>
</evidence>
<evidence type="ECO:0008006" key="3">
    <source>
        <dbReference type="Google" id="ProtNLM"/>
    </source>
</evidence>
<organism evidence="1 2">
    <name type="scientific">Corallococcus soli</name>
    <dbReference type="NCBI Taxonomy" id="2710757"/>
    <lineage>
        <taxon>Bacteria</taxon>
        <taxon>Pseudomonadati</taxon>
        <taxon>Myxococcota</taxon>
        <taxon>Myxococcia</taxon>
        <taxon>Myxococcales</taxon>
        <taxon>Cystobacterineae</taxon>
        <taxon>Myxococcaceae</taxon>
        <taxon>Corallococcus</taxon>
    </lineage>
</organism>
<gene>
    <name evidence="1" type="ORF">G4177_10175</name>
</gene>